<accession>A0A1R0ZPU1</accession>
<feature type="transmembrane region" description="Helical" evidence="1">
    <location>
        <begin position="12"/>
        <end position="29"/>
    </location>
</feature>
<dbReference type="AlphaFoldDB" id="A0A1R0ZPU1"/>
<comment type="caution">
    <text evidence="2">The sequence shown here is derived from an EMBL/GenBank/DDBJ whole genome shotgun (WGS) entry which is preliminary data.</text>
</comment>
<keyword evidence="1" id="KW-0472">Membrane</keyword>
<feature type="transmembrane region" description="Helical" evidence="1">
    <location>
        <begin position="72"/>
        <end position="90"/>
    </location>
</feature>
<evidence type="ECO:0000313" key="3">
    <source>
        <dbReference type="Proteomes" id="UP000187425"/>
    </source>
</evidence>
<gene>
    <name evidence="2" type="ORF">BSK65_03255</name>
</gene>
<keyword evidence="1" id="KW-1133">Transmembrane helix</keyword>
<protein>
    <submittedName>
        <fullName evidence="2">Uncharacterized protein</fullName>
    </submittedName>
</protein>
<dbReference type="OrthoDB" id="2667169at2"/>
<dbReference type="Proteomes" id="UP000187425">
    <property type="component" value="Unassembled WGS sequence"/>
</dbReference>
<evidence type="ECO:0000313" key="2">
    <source>
        <dbReference type="EMBL" id="OME74701.1"/>
    </source>
</evidence>
<reference evidence="2 3" key="1">
    <citation type="submission" date="2016-11" db="EMBL/GenBank/DDBJ databases">
        <title>Paenibacillus species isolates.</title>
        <authorList>
            <person name="Beno S.M."/>
        </authorList>
    </citation>
    <scope>NUCLEOTIDE SEQUENCE [LARGE SCALE GENOMIC DNA]</scope>
    <source>
        <strain evidence="2 3">FSL H7-0443</strain>
    </source>
</reference>
<feature type="transmembrane region" description="Helical" evidence="1">
    <location>
        <begin position="41"/>
        <end position="60"/>
    </location>
</feature>
<feature type="transmembrane region" description="Helical" evidence="1">
    <location>
        <begin position="113"/>
        <end position="137"/>
    </location>
</feature>
<evidence type="ECO:0000256" key="1">
    <source>
        <dbReference type="SAM" id="Phobius"/>
    </source>
</evidence>
<keyword evidence="1" id="KW-0812">Transmembrane</keyword>
<proteinExistence type="predicted"/>
<dbReference type="RefSeq" id="WP_076283217.1">
    <property type="nucleotide sequence ID" value="NZ_MPTW01000001.1"/>
</dbReference>
<organism evidence="2 3">
    <name type="scientific">Paenibacillus odorifer</name>
    <dbReference type="NCBI Taxonomy" id="189426"/>
    <lineage>
        <taxon>Bacteria</taxon>
        <taxon>Bacillati</taxon>
        <taxon>Bacillota</taxon>
        <taxon>Bacilli</taxon>
        <taxon>Bacillales</taxon>
        <taxon>Paenibacillaceae</taxon>
        <taxon>Paenibacillus</taxon>
    </lineage>
</organism>
<name>A0A1R0ZPU1_9BACL</name>
<dbReference type="EMBL" id="MPTW01000001">
    <property type="protein sequence ID" value="OME74701.1"/>
    <property type="molecule type" value="Genomic_DNA"/>
</dbReference>
<sequence length="145" mass="17274">MKSEFKNIRIKAILQVLIVVFLHFITIYFLKLKTEDWDEEIVNQMFLMYSAPIFLTYISCMRALKTRKLRYNIAWLVISTLPSMRILFYLKEYQGKKSANPGFVEFDIPQIELIYLFPVSYLGIQLILIFLMLIMIFSKEKPVID</sequence>